<organism evidence="1 2">
    <name type="scientific">Rhodoblastus acidophilus</name>
    <name type="common">Rhodopseudomonas acidophila</name>
    <dbReference type="NCBI Taxonomy" id="1074"/>
    <lineage>
        <taxon>Bacteria</taxon>
        <taxon>Pseudomonadati</taxon>
        <taxon>Pseudomonadota</taxon>
        <taxon>Alphaproteobacteria</taxon>
        <taxon>Hyphomicrobiales</taxon>
        <taxon>Rhodoblastaceae</taxon>
        <taxon>Rhodoblastus</taxon>
    </lineage>
</organism>
<keyword evidence="2" id="KW-1185">Reference proteome</keyword>
<name>A0A212R0F3_RHOAC</name>
<evidence type="ECO:0000313" key="1">
    <source>
        <dbReference type="EMBL" id="SNB65444.1"/>
    </source>
</evidence>
<dbReference type="AlphaFoldDB" id="A0A212R0F3"/>
<gene>
    <name evidence="1" type="ORF">SAMN06265338_102219</name>
</gene>
<dbReference type="EMBL" id="FYDG01000002">
    <property type="protein sequence ID" value="SNB65444.1"/>
    <property type="molecule type" value="Genomic_DNA"/>
</dbReference>
<dbReference type="RefSeq" id="WP_141098373.1">
    <property type="nucleotide sequence ID" value="NZ_FYDG01000002.1"/>
</dbReference>
<evidence type="ECO:0000313" key="2">
    <source>
        <dbReference type="Proteomes" id="UP000198418"/>
    </source>
</evidence>
<sequence>MPESTVSADATALPSRRLFLSAGPAAAVFAALGAAAAASPANPDQRIFDLIMEMRAWTSKANSPASDEDTTAFCCDQQAALFRLLLQEKPQTMHGVRALLAYLIEEISDYLYDGATISVMLKSVLASPAMMA</sequence>
<proteinExistence type="predicted"/>
<accession>A0A212R0F3</accession>
<dbReference type="InterPro" id="IPR006311">
    <property type="entry name" value="TAT_signal"/>
</dbReference>
<protein>
    <submittedName>
        <fullName evidence="1">Uncharacterized protein</fullName>
    </submittedName>
</protein>
<dbReference type="PROSITE" id="PS51318">
    <property type="entry name" value="TAT"/>
    <property type="match status" value="1"/>
</dbReference>
<dbReference type="Proteomes" id="UP000198418">
    <property type="component" value="Unassembled WGS sequence"/>
</dbReference>
<reference evidence="2" key="1">
    <citation type="submission" date="2017-06" db="EMBL/GenBank/DDBJ databases">
        <authorList>
            <person name="Varghese N."/>
            <person name="Submissions S."/>
        </authorList>
    </citation>
    <scope>NUCLEOTIDE SEQUENCE [LARGE SCALE GENOMIC DNA]</scope>
    <source>
        <strain evidence="2">DSM 137</strain>
    </source>
</reference>